<dbReference type="GeneID" id="19184826"/>
<dbReference type="InterPro" id="IPR000073">
    <property type="entry name" value="AB_hydrolase_1"/>
</dbReference>
<comment type="caution">
    <text evidence="3">The sequence shown here is derived from an EMBL/GenBank/DDBJ whole genome shotgun (WGS) entry which is preliminary data.</text>
</comment>
<dbReference type="STRING" id="1182543.W9X4Z8"/>
<sequence>MYTTLPNGIKVFYREAGSSSNHTILLLHGFPSSSNQYRNLIPILSKKYHVVAPDLPGFGFTEIPASLKFQYTFANLATTIGSFLDILKIQKFAVYVFDYGAPTGFRLALERPEAITAIISQNGNAYVEGLSSFWDPLRQLWASDAGSDEEKQLCDMISGAVLSFDATKGQYLNGEPEAEKIDDPATYHLDYALMCRPGNKEIQLDLFRDYATNVALYPKFQAYLREGGVPVLAVWGKNDTIFPPVGAEAFRRDVKELKLVLLDGGHFLVESHTEEVGKLILEFLAERGL</sequence>
<dbReference type="EMBL" id="AMGX01000001">
    <property type="protein sequence ID" value="EXJ75582.1"/>
    <property type="molecule type" value="Genomic_DNA"/>
</dbReference>
<dbReference type="GO" id="GO:0004301">
    <property type="term" value="F:epoxide hydrolase activity"/>
    <property type="evidence" value="ECO:0007669"/>
    <property type="project" value="TreeGrafter"/>
</dbReference>
<dbReference type="PANTHER" id="PTHR42977:SF3">
    <property type="entry name" value="AB HYDROLASE-1 DOMAIN-CONTAINING PROTEIN"/>
    <property type="match status" value="1"/>
</dbReference>
<dbReference type="Gene3D" id="3.40.50.1820">
    <property type="entry name" value="alpha/beta hydrolase"/>
    <property type="match status" value="1"/>
</dbReference>
<dbReference type="eggNOG" id="KOG4178">
    <property type="taxonomic scope" value="Eukaryota"/>
</dbReference>
<keyword evidence="4" id="KW-1185">Reference proteome</keyword>
<dbReference type="AlphaFoldDB" id="W9X4Z8"/>
<dbReference type="HOGENOM" id="CLU_020336_35_0_1"/>
<dbReference type="RefSeq" id="XP_007738899.1">
    <property type="nucleotide sequence ID" value="XM_007740709.1"/>
</dbReference>
<organism evidence="3 4">
    <name type="scientific">Cladophialophora psammophila CBS 110553</name>
    <dbReference type="NCBI Taxonomy" id="1182543"/>
    <lineage>
        <taxon>Eukaryota</taxon>
        <taxon>Fungi</taxon>
        <taxon>Dikarya</taxon>
        <taxon>Ascomycota</taxon>
        <taxon>Pezizomycotina</taxon>
        <taxon>Eurotiomycetes</taxon>
        <taxon>Chaetothyriomycetidae</taxon>
        <taxon>Chaetothyriales</taxon>
        <taxon>Herpotrichiellaceae</taxon>
        <taxon>Cladophialophora</taxon>
    </lineage>
</organism>
<dbReference type="SUPFAM" id="SSF53474">
    <property type="entry name" value="alpha/beta-Hydrolases"/>
    <property type="match status" value="1"/>
</dbReference>
<name>W9X4Z8_9EURO</name>
<keyword evidence="1" id="KW-0378">Hydrolase</keyword>
<dbReference type="InterPro" id="IPR029058">
    <property type="entry name" value="AB_hydrolase_fold"/>
</dbReference>
<feature type="domain" description="AB hydrolase-1" evidence="2">
    <location>
        <begin position="206"/>
        <end position="272"/>
    </location>
</feature>
<dbReference type="PRINTS" id="PR00412">
    <property type="entry name" value="EPOXHYDRLASE"/>
</dbReference>
<dbReference type="Pfam" id="PF00561">
    <property type="entry name" value="Abhydrolase_1"/>
    <property type="match status" value="2"/>
</dbReference>
<evidence type="ECO:0000313" key="3">
    <source>
        <dbReference type="EMBL" id="EXJ75582.1"/>
    </source>
</evidence>
<evidence type="ECO:0000256" key="1">
    <source>
        <dbReference type="ARBA" id="ARBA00022801"/>
    </source>
</evidence>
<protein>
    <submittedName>
        <fullName evidence="3">Haloalkane dehalogenase</fullName>
    </submittedName>
</protein>
<reference evidence="3 4" key="1">
    <citation type="submission" date="2013-03" db="EMBL/GenBank/DDBJ databases">
        <title>The Genome Sequence of Cladophialophora psammophila CBS 110553.</title>
        <authorList>
            <consortium name="The Broad Institute Genomics Platform"/>
            <person name="Cuomo C."/>
            <person name="de Hoog S."/>
            <person name="Gorbushina A."/>
            <person name="Walker B."/>
            <person name="Young S.K."/>
            <person name="Zeng Q."/>
            <person name="Gargeya S."/>
            <person name="Fitzgerald M."/>
            <person name="Haas B."/>
            <person name="Abouelleil A."/>
            <person name="Allen A.W."/>
            <person name="Alvarado L."/>
            <person name="Arachchi H.M."/>
            <person name="Berlin A.M."/>
            <person name="Chapman S.B."/>
            <person name="Gainer-Dewar J."/>
            <person name="Goldberg J."/>
            <person name="Griggs A."/>
            <person name="Gujja S."/>
            <person name="Hansen M."/>
            <person name="Howarth C."/>
            <person name="Imamovic A."/>
            <person name="Ireland A."/>
            <person name="Larimer J."/>
            <person name="McCowan C."/>
            <person name="Murphy C."/>
            <person name="Pearson M."/>
            <person name="Poon T.W."/>
            <person name="Priest M."/>
            <person name="Roberts A."/>
            <person name="Saif S."/>
            <person name="Shea T."/>
            <person name="Sisk P."/>
            <person name="Sykes S."/>
            <person name="Wortman J."/>
            <person name="Nusbaum C."/>
            <person name="Birren B."/>
        </authorList>
    </citation>
    <scope>NUCLEOTIDE SEQUENCE [LARGE SCALE GENOMIC DNA]</scope>
    <source>
        <strain evidence="3 4">CBS 110553</strain>
    </source>
</reference>
<dbReference type="InterPro" id="IPR051340">
    <property type="entry name" value="Haloalkane_dehalogenase"/>
</dbReference>
<dbReference type="Proteomes" id="UP000019471">
    <property type="component" value="Unassembled WGS sequence"/>
</dbReference>
<dbReference type="PANTHER" id="PTHR42977">
    <property type="entry name" value="HYDROLASE-RELATED"/>
    <property type="match status" value="1"/>
</dbReference>
<dbReference type="OrthoDB" id="6431331at2759"/>
<evidence type="ECO:0000259" key="2">
    <source>
        <dbReference type="Pfam" id="PF00561"/>
    </source>
</evidence>
<evidence type="ECO:0000313" key="4">
    <source>
        <dbReference type="Proteomes" id="UP000019471"/>
    </source>
</evidence>
<proteinExistence type="predicted"/>
<gene>
    <name evidence="3" type="ORF">A1O5_00088</name>
</gene>
<feature type="domain" description="AB hydrolase-1" evidence="2">
    <location>
        <begin position="23"/>
        <end position="141"/>
    </location>
</feature>
<dbReference type="InterPro" id="IPR000639">
    <property type="entry name" value="Epox_hydrolase-like"/>
</dbReference>
<dbReference type="PRINTS" id="PR00111">
    <property type="entry name" value="ABHYDROLASE"/>
</dbReference>
<accession>W9X4Z8</accession>